<evidence type="ECO:0000259" key="3">
    <source>
        <dbReference type="PROSITE" id="PS00022"/>
    </source>
</evidence>
<keyword evidence="2" id="KW-0732">Signal</keyword>
<gene>
    <name evidence="5" type="primary">Hypp9306</name>
    <name evidence="5" type="ORF">BLAG_LOCUS12528</name>
</gene>
<proteinExistence type="predicted"/>
<dbReference type="PROSITE" id="PS01186">
    <property type="entry name" value="EGF_2"/>
    <property type="match status" value="1"/>
</dbReference>
<feature type="domain" description="EGF-like" evidence="3 4">
    <location>
        <begin position="243"/>
        <end position="254"/>
    </location>
</feature>
<dbReference type="PANTHER" id="PTHR24035">
    <property type="entry name" value="MULTIPLE EPIDERMAL GROWTH FACTOR-LIKE DOMAINS PROTEIN"/>
    <property type="match status" value="1"/>
</dbReference>
<organism evidence="5 6">
    <name type="scientific">Branchiostoma lanceolatum</name>
    <name type="common">Common lancelet</name>
    <name type="synonym">Amphioxus lanceolatum</name>
    <dbReference type="NCBI Taxonomy" id="7740"/>
    <lineage>
        <taxon>Eukaryota</taxon>
        <taxon>Metazoa</taxon>
        <taxon>Chordata</taxon>
        <taxon>Cephalochordata</taxon>
        <taxon>Leptocardii</taxon>
        <taxon>Amphioxiformes</taxon>
        <taxon>Branchiostomatidae</taxon>
        <taxon>Branchiostoma</taxon>
    </lineage>
</organism>
<feature type="chain" id="PRO_5035438706" evidence="2">
    <location>
        <begin position="26"/>
        <end position="302"/>
    </location>
</feature>
<accession>A0A8J9ZEY7</accession>
<name>A0A8J9ZEY7_BRALA</name>
<keyword evidence="1" id="KW-0472">Membrane</keyword>
<feature type="transmembrane region" description="Helical" evidence="1">
    <location>
        <begin position="266"/>
        <end position="286"/>
    </location>
</feature>
<reference evidence="5" key="1">
    <citation type="submission" date="2022-01" db="EMBL/GenBank/DDBJ databases">
        <authorList>
            <person name="Braso-Vives M."/>
        </authorList>
    </citation>
    <scope>NUCLEOTIDE SEQUENCE</scope>
</reference>
<keyword evidence="1" id="KW-1133">Transmembrane helix</keyword>
<keyword evidence="1" id="KW-0812">Transmembrane</keyword>
<dbReference type="InterPro" id="IPR000742">
    <property type="entry name" value="EGF"/>
</dbReference>
<dbReference type="PROSITE" id="PS00022">
    <property type="entry name" value="EGF_1"/>
    <property type="match status" value="1"/>
</dbReference>
<dbReference type="PANTHER" id="PTHR24035:SF109">
    <property type="entry name" value="PROTEIN DRAPER"/>
    <property type="match status" value="1"/>
</dbReference>
<evidence type="ECO:0000256" key="1">
    <source>
        <dbReference type="SAM" id="Phobius"/>
    </source>
</evidence>
<keyword evidence="6" id="KW-1185">Reference proteome</keyword>
<dbReference type="InterPro" id="IPR052108">
    <property type="entry name" value="MEGF/SIB"/>
</dbReference>
<evidence type="ECO:0000313" key="5">
    <source>
        <dbReference type="EMBL" id="CAH1252452.1"/>
    </source>
</evidence>
<dbReference type="AlphaFoldDB" id="A0A8J9ZEY7"/>
<dbReference type="CDD" id="cd00054">
    <property type="entry name" value="EGF_CA"/>
    <property type="match status" value="1"/>
</dbReference>
<dbReference type="Proteomes" id="UP000838412">
    <property type="component" value="Chromosome 19"/>
</dbReference>
<feature type="signal peptide" evidence="2">
    <location>
        <begin position="1"/>
        <end position="25"/>
    </location>
</feature>
<dbReference type="EMBL" id="OV696704">
    <property type="protein sequence ID" value="CAH1252452.1"/>
    <property type="molecule type" value="Genomic_DNA"/>
</dbReference>
<dbReference type="Gene3D" id="2.170.300.10">
    <property type="entry name" value="Tie2 ligand-binding domain superfamily"/>
    <property type="match status" value="1"/>
</dbReference>
<evidence type="ECO:0000313" key="6">
    <source>
        <dbReference type="Proteomes" id="UP000838412"/>
    </source>
</evidence>
<evidence type="ECO:0000259" key="4">
    <source>
        <dbReference type="PROSITE" id="PS01186"/>
    </source>
</evidence>
<dbReference type="OrthoDB" id="9995260at2759"/>
<protein>
    <submittedName>
        <fullName evidence="5">Hypp9306 protein</fullName>
    </submittedName>
</protein>
<evidence type="ECO:0000256" key="2">
    <source>
        <dbReference type="SAM" id="SignalP"/>
    </source>
</evidence>
<sequence>MTQRVIRDRTPLCLILMFLVVGLSAEGTGVGGSMTKKFDSRCSMPNNRTEDENQWPLVLGFQSPLLEPQGKNFTGRSGHKAWKYSKFMFDDKCGATVYIMVESAYVTEEWPKGFTPKFSWGCTLRKTTGTTFPTVDVIFNSTVADMSTYPGLKEEWYTEGEGSDRRILVILKFPHFDTSNSVILDWICQAKVDATIPGTTVGIRDVNLILYPIGCPKGKYGGECEFNCTCPQNATCHTFNGACKCPDGWEGEFCDSRQASGGSKTAAVVLSVLLAVTVVGGLAWCWKRKSDRGKYQQMFQDL</sequence>